<dbReference type="Proteomes" id="UP000218427">
    <property type="component" value="Unassembled WGS sequence"/>
</dbReference>
<evidence type="ECO:0000313" key="3">
    <source>
        <dbReference type="Proteomes" id="UP000218427"/>
    </source>
</evidence>
<dbReference type="PIRSF" id="PIRSF004681">
    <property type="entry name" value="UCP004681"/>
    <property type="match status" value="1"/>
</dbReference>
<dbReference type="RefSeq" id="WP_067080793.1">
    <property type="nucleotide sequence ID" value="NZ_LRFG02000001.1"/>
</dbReference>
<comment type="caution">
    <text evidence="2">The sequence shown here is derived from an EMBL/GenBank/DDBJ whole genome shotgun (WGS) entry which is preliminary data.</text>
</comment>
<comment type="similarity">
    <text evidence="1">Belongs to the UPF0047 family.</text>
</comment>
<dbReference type="Gene3D" id="2.60.120.460">
    <property type="entry name" value="YjbQ-like"/>
    <property type="match status" value="1"/>
</dbReference>
<dbReference type="EMBL" id="LRFG02000001">
    <property type="protein sequence ID" value="PCO06760.1"/>
    <property type="molecule type" value="Genomic_DNA"/>
</dbReference>
<keyword evidence="3" id="KW-1185">Reference proteome</keyword>
<reference evidence="2" key="1">
    <citation type="submission" date="2017-08" db="EMBL/GenBank/DDBJ databases">
        <title>Microbulbifer marisrubri sp. nov., a halophilic alphaproteobacterium isolated from marine sediment of the Yellow Sea, China.</title>
        <authorList>
            <person name="Zhang G."/>
            <person name="Xiong Q."/>
        </authorList>
    </citation>
    <scope>NUCLEOTIDE SEQUENCE [LARGE SCALE GENOMIC DNA]</scope>
    <source>
        <strain evidence="2">WRN-8</strain>
    </source>
</reference>
<dbReference type="PANTHER" id="PTHR30615:SF8">
    <property type="entry name" value="UPF0047 PROTEIN C4A8.02C"/>
    <property type="match status" value="1"/>
</dbReference>
<dbReference type="PANTHER" id="PTHR30615">
    <property type="entry name" value="UNCHARACTERIZED PROTEIN YJBQ-RELATED"/>
    <property type="match status" value="1"/>
</dbReference>
<protein>
    <recommendedName>
        <fullName evidence="4">YjbQ family protein</fullName>
    </recommendedName>
</protein>
<evidence type="ECO:0000313" key="2">
    <source>
        <dbReference type="EMBL" id="PCO06760.1"/>
    </source>
</evidence>
<organism evidence="2 3">
    <name type="scientific">Microbulbifer flavimaris</name>
    <dbReference type="NCBI Taxonomy" id="1781068"/>
    <lineage>
        <taxon>Bacteria</taxon>
        <taxon>Pseudomonadati</taxon>
        <taxon>Pseudomonadota</taxon>
        <taxon>Gammaproteobacteria</taxon>
        <taxon>Cellvibrionales</taxon>
        <taxon>Microbulbiferaceae</taxon>
        <taxon>Microbulbifer</taxon>
    </lineage>
</organism>
<evidence type="ECO:0000256" key="1">
    <source>
        <dbReference type="ARBA" id="ARBA00005534"/>
    </source>
</evidence>
<dbReference type="Pfam" id="PF01894">
    <property type="entry name" value="YjbQ"/>
    <property type="match status" value="1"/>
</dbReference>
<evidence type="ECO:0008006" key="4">
    <source>
        <dbReference type="Google" id="ProtNLM"/>
    </source>
</evidence>
<sequence>MPVGQIEILVRGQGLHEFTDEASKWLAVQGVKEGLCTLFIQHTSASLLIQENADPSARDDLESWLNRLVPENDPLYTHTLEGPDDMPAHIKAALTATSLSVPVKNSRLLLGTWQGIYLWEHRHHGGKRRVIMHVA</sequence>
<dbReference type="InterPro" id="IPR035917">
    <property type="entry name" value="YjbQ-like_sf"/>
</dbReference>
<gene>
    <name evidence="2" type="ORF">AWR36_003165</name>
</gene>
<name>A0ABX4I4D6_9GAMM</name>
<proteinExistence type="inferred from homology"/>
<dbReference type="NCBIfam" id="TIGR00149">
    <property type="entry name" value="TIGR00149_YjbQ"/>
    <property type="match status" value="1"/>
</dbReference>
<accession>A0ABX4I4D6</accession>
<dbReference type="InterPro" id="IPR001602">
    <property type="entry name" value="UPF0047_YjbQ-like"/>
</dbReference>
<dbReference type="SUPFAM" id="SSF111038">
    <property type="entry name" value="YjbQ-like"/>
    <property type="match status" value="1"/>
</dbReference>